<dbReference type="Proteomes" id="UP001179363">
    <property type="component" value="Unassembled WGS sequence"/>
</dbReference>
<dbReference type="PROSITE" id="PS51257">
    <property type="entry name" value="PROKAR_LIPOPROTEIN"/>
    <property type="match status" value="1"/>
</dbReference>
<dbReference type="InterPro" id="IPR032183">
    <property type="entry name" value="PKD-like"/>
</dbReference>
<proteinExistence type="predicted"/>
<evidence type="ECO:0008006" key="3">
    <source>
        <dbReference type="Google" id="ProtNLM"/>
    </source>
</evidence>
<dbReference type="Pfam" id="PF16407">
    <property type="entry name" value="PKD_2"/>
    <property type="match status" value="1"/>
</dbReference>
<keyword evidence="2" id="KW-1185">Reference proteome</keyword>
<evidence type="ECO:0000313" key="2">
    <source>
        <dbReference type="Proteomes" id="UP001179363"/>
    </source>
</evidence>
<dbReference type="EMBL" id="JAKGTH010000006">
    <property type="protein sequence ID" value="MCF4100780.1"/>
    <property type="molecule type" value="Genomic_DNA"/>
</dbReference>
<accession>A0ABS9ED39</accession>
<gene>
    <name evidence="1" type="ORF">L1I30_03790</name>
</gene>
<sequence>MKKIKNIYILGLVIIIGLFSSCFKDTTIMDLMEIEGVVIDTTGMTDFSVYQFEHLIVEPNLNTSLTEENLSFEWRINLEPGDTIYETIGTERNLNFEVDFKPNVSGKKHQLLYTVTDENTGLDYIMAWPLTVKNNIGEGLVIAETSDGITTDISHIMSPQVTADYSQVSVKHHVYSSINGNRIPGLIKQMRFGNIYGVDALIGITDNSVVRINTLDYTFAGENDDLFFTSTQNYQPQALGVSVQADIYIGNGKLTSTYMGASKKFGLPFDADYSVPDHVAINPFNYYPLPVRVSFYDEEIEKFIYIPSLSSWGDRNFYETPGVTGGVFNPSNLENKINLVSGVSTEGDFRHLLKDTFTGEIGLYVLTGGVDNYPEALIPPAPKAFYDMSNAPGINEATEFVFMDNQKVLYYATSTKIYAMLYSSDSPVFEERYTVPAGEEITTLQVYTQADYPFRAEGGDSPYLETNNKQLILSTYGSEGKVYLLPLVNTGVGNIDDSNIKVFTGFDRITAITTQL</sequence>
<reference evidence="1" key="1">
    <citation type="submission" date="2022-01" db="EMBL/GenBank/DDBJ databases">
        <title>Gillisia lutea sp. nov., isolated from marine plastic residues from the Malvarosa beach (Valencia, Spain).</title>
        <authorList>
            <person name="Vidal-Verdu A."/>
            <person name="Molina-Menor E."/>
            <person name="Satari L."/>
            <person name="Pascual J."/>
            <person name="Pereto J."/>
            <person name="Porcar M."/>
        </authorList>
    </citation>
    <scope>NUCLEOTIDE SEQUENCE</scope>
    <source>
        <strain evidence="1">M10.2A</strain>
    </source>
</reference>
<comment type="caution">
    <text evidence="1">The sequence shown here is derived from an EMBL/GenBank/DDBJ whole genome shotgun (WGS) entry which is preliminary data.</text>
</comment>
<dbReference type="RefSeq" id="WP_236132916.1">
    <property type="nucleotide sequence ID" value="NZ_JAKGTH010000006.1"/>
</dbReference>
<name>A0ABS9ED39_9FLAO</name>
<organism evidence="1 2">
    <name type="scientific">Gillisia lutea</name>
    <dbReference type="NCBI Taxonomy" id="2909668"/>
    <lineage>
        <taxon>Bacteria</taxon>
        <taxon>Pseudomonadati</taxon>
        <taxon>Bacteroidota</taxon>
        <taxon>Flavobacteriia</taxon>
        <taxon>Flavobacteriales</taxon>
        <taxon>Flavobacteriaceae</taxon>
        <taxon>Gillisia</taxon>
    </lineage>
</organism>
<evidence type="ECO:0000313" key="1">
    <source>
        <dbReference type="EMBL" id="MCF4100780.1"/>
    </source>
</evidence>
<protein>
    <recommendedName>
        <fullName evidence="3">PKD-like family protein</fullName>
    </recommendedName>
</protein>